<evidence type="ECO:0000313" key="2">
    <source>
        <dbReference type="EMBL" id="RRG18746.1"/>
    </source>
</evidence>
<sequence>MIYLKLIIGIYAVFTLVASFQMYKENGERVNILTGIVSFIMVITAIFAGSKTFSVVGIGGLLYYQVAAIWQGMSHHNFHWQHHAVRLVLTCILIAFLIYFR</sequence>
<dbReference type="EMBL" id="RHGY01000001">
    <property type="protein sequence ID" value="RRG18746.1"/>
    <property type="molecule type" value="Genomic_DNA"/>
</dbReference>
<feature type="transmembrane region" description="Helical" evidence="1">
    <location>
        <begin position="84"/>
        <end position="100"/>
    </location>
</feature>
<reference evidence="2 3" key="1">
    <citation type="submission" date="2018-10" db="EMBL/GenBank/DDBJ databases">
        <title>Draft genome sequence of Weissella viridescens UCO-SMC3.</title>
        <authorList>
            <person name="Garcia-Cancino A."/>
            <person name="Espinoza-Monje M."/>
            <person name="Albarracin L."/>
            <person name="Garcia-Castillo V."/>
            <person name="Campos-Martin J."/>
            <person name="Nakano Y."/>
            <person name="Guitierrez-Zamorano C."/>
            <person name="Ikeda-Ohtsubo W."/>
            <person name="Morita H."/>
            <person name="Kitazawa H."/>
            <person name="Villena J."/>
        </authorList>
    </citation>
    <scope>NUCLEOTIDE SEQUENCE [LARGE SCALE GENOMIC DNA]</scope>
    <source>
        <strain evidence="2 3">UCO-SMC3</strain>
    </source>
</reference>
<evidence type="ECO:0000256" key="1">
    <source>
        <dbReference type="SAM" id="Phobius"/>
    </source>
</evidence>
<keyword evidence="1" id="KW-1133">Transmembrane helix</keyword>
<accession>A0A3P2RGR7</accession>
<dbReference type="Proteomes" id="UP000275836">
    <property type="component" value="Unassembled WGS sequence"/>
</dbReference>
<name>A0A3P2RGR7_WEIVI</name>
<keyword evidence="1" id="KW-0472">Membrane</keyword>
<dbReference type="RefSeq" id="WP_124942685.1">
    <property type="nucleotide sequence ID" value="NZ_RHGY01000001.1"/>
</dbReference>
<proteinExistence type="predicted"/>
<evidence type="ECO:0000313" key="3">
    <source>
        <dbReference type="Proteomes" id="UP000275836"/>
    </source>
</evidence>
<keyword evidence="1" id="KW-0812">Transmembrane</keyword>
<protein>
    <submittedName>
        <fullName evidence="2">Uncharacterized protein</fullName>
    </submittedName>
</protein>
<dbReference type="OrthoDB" id="9950446at2"/>
<comment type="caution">
    <text evidence="2">The sequence shown here is derived from an EMBL/GenBank/DDBJ whole genome shotgun (WGS) entry which is preliminary data.</text>
</comment>
<feature type="transmembrane region" description="Helical" evidence="1">
    <location>
        <begin position="6"/>
        <end position="23"/>
    </location>
</feature>
<dbReference type="AlphaFoldDB" id="A0A3P2RGR7"/>
<feature type="transmembrane region" description="Helical" evidence="1">
    <location>
        <begin position="30"/>
        <end position="47"/>
    </location>
</feature>
<organism evidence="2 3">
    <name type="scientific">Weissella viridescens</name>
    <name type="common">Lactobacillus viridescens</name>
    <dbReference type="NCBI Taxonomy" id="1629"/>
    <lineage>
        <taxon>Bacteria</taxon>
        <taxon>Bacillati</taxon>
        <taxon>Bacillota</taxon>
        <taxon>Bacilli</taxon>
        <taxon>Lactobacillales</taxon>
        <taxon>Lactobacillaceae</taxon>
        <taxon>Weissella</taxon>
    </lineage>
</organism>
<feature type="transmembrane region" description="Helical" evidence="1">
    <location>
        <begin position="53"/>
        <end position="72"/>
    </location>
</feature>
<gene>
    <name evidence="2" type="ORF">D3P96_01820</name>
</gene>